<dbReference type="PROSITE" id="PS50850">
    <property type="entry name" value="MFS"/>
    <property type="match status" value="1"/>
</dbReference>
<dbReference type="InterPro" id="IPR036259">
    <property type="entry name" value="MFS_trans_sf"/>
</dbReference>
<feature type="transmembrane region" description="Helical" evidence="4">
    <location>
        <begin position="20"/>
        <end position="42"/>
    </location>
</feature>
<feature type="transmembrane region" description="Helical" evidence="4">
    <location>
        <begin position="234"/>
        <end position="256"/>
    </location>
</feature>
<accession>A0A1T5H184</accession>
<dbReference type="SUPFAM" id="SSF103473">
    <property type="entry name" value="MFS general substrate transporter"/>
    <property type="match status" value="1"/>
</dbReference>
<feature type="transmembrane region" description="Helical" evidence="4">
    <location>
        <begin position="148"/>
        <end position="167"/>
    </location>
</feature>
<evidence type="ECO:0000256" key="1">
    <source>
        <dbReference type="ARBA" id="ARBA00022692"/>
    </source>
</evidence>
<feature type="transmembrane region" description="Helical" evidence="4">
    <location>
        <begin position="357"/>
        <end position="376"/>
    </location>
</feature>
<dbReference type="Proteomes" id="UP000189818">
    <property type="component" value="Unassembled WGS sequence"/>
</dbReference>
<keyword evidence="3 4" id="KW-0472">Membrane</keyword>
<gene>
    <name evidence="6" type="ORF">SAMN06295920_12810</name>
</gene>
<dbReference type="PANTHER" id="PTHR11360:SF284">
    <property type="entry name" value="EG:103B4.3 PROTEIN-RELATED"/>
    <property type="match status" value="1"/>
</dbReference>
<dbReference type="Pfam" id="PF07690">
    <property type="entry name" value="MFS_1"/>
    <property type="match status" value="1"/>
</dbReference>
<evidence type="ECO:0000313" key="7">
    <source>
        <dbReference type="Proteomes" id="UP000189818"/>
    </source>
</evidence>
<protein>
    <submittedName>
        <fullName evidence="6">Sugar phosphate permease</fullName>
    </submittedName>
</protein>
<dbReference type="PANTHER" id="PTHR11360">
    <property type="entry name" value="MONOCARBOXYLATE TRANSPORTER"/>
    <property type="match status" value="1"/>
</dbReference>
<dbReference type="STRING" id="439228.SAMN06295920_12810"/>
<feature type="transmembrane region" description="Helical" evidence="4">
    <location>
        <begin position="388"/>
        <end position="410"/>
    </location>
</feature>
<evidence type="ECO:0000313" key="6">
    <source>
        <dbReference type="EMBL" id="SKC14432.1"/>
    </source>
</evidence>
<dbReference type="EMBL" id="FUYM01000028">
    <property type="protein sequence ID" value="SKC14432.1"/>
    <property type="molecule type" value="Genomic_DNA"/>
</dbReference>
<dbReference type="InterPro" id="IPR011701">
    <property type="entry name" value="MFS"/>
</dbReference>
<reference evidence="7" key="1">
    <citation type="submission" date="2017-02" db="EMBL/GenBank/DDBJ databases">
        <authorList>
            <person name="Varghese N."/>
            <person name="Submissions S."/>
        </authorList>
    </citation>
    <scope>NUCLEOTIDE SEQUENCE [LARGE SCALE GENOMIC DNA]</scope>
    <source>
        <strain evidence="7">UM2</strain>
    </source>
</reference>
<keyword evidence="7" id="KW-1185">Reference proteome</keyword>
<keyword evidence="1 4" id="KW-0812">Transmembrane</keyword>
<dbReference type="Gene3D" id="1.20.1250.20">
    <property type="entry name" value="MFS general substrate transporter like domains"/>
    <property type="match status" value="2"/>
</dbReference>
<feature type="transmembrane region" description="Helical" evidence="4">
    <location>
        <begin position="322"/>
        <end position="345"/>
    </location>
</feature>
<evidence type="ECO:0000259" key="5">
    <source>
        <dbReference type="PROSITE" id="PS50850"/>
    </source>
</evidence>
<feature type="transmembrane region" description="Helical" evidence="4">
    <location>
        <begin position="89"/>
        <end position="108"/>
    </location>
</feature>
<sequence>MTVVEAGEVVPQARARWRPWGVVLACVIGFAISPATVLFYTLGLFIEPLRAAHGWDRAEVSLAIPIFTAAVAGAMPFVGVLIDRLGPRRVLIGSILLYGGGLGGFFLVDSLPRFYGLFFLLGVVCSGANSITYTRLLTVWFDRNRGKAIGIASSGMGLGMLIMPPIIDQVMQAANWQWAYLMVGAVVLLLGLPAATWLIADTPEELGLPREPAADALAPPVAMTVREASGTRQYWLILACFMGIAGSTNAIAVHLAPMLLDLGTSSAGAAAAVSAFGGAMLLGRIAMGWLIDRFFAPRICALIFAVSTVATVGLAAGLPVAAIVVAAVCVGFSAGAEGDVMGFLIGRYFGIAHYARIYASIFVAYLLSVSAFPYLLAQMFELTGSYRAGLWLCGALNLVSVLCLLGMGPYGGRKAR</sequence>
<feature type="transmembrane region" description="Helical" evidence="4">
    <location>
        <begin position="114"/>
        <end position="136"/>
    </location>
</feature>
<dbReference type="InterPro" id="IPR020846">
    <property type="entry name" value="MFS_dom"/>
</dbReference>
<feature type="transmembrane region" description="Helical" evidence="4">
    <location>
        <begin position="262"/>
        <end position="283"/>
    </location>
</feature>
<dbReference type="GO" id="GO:0022857">
    <property type="term" value="F:transmembrane transporter activity"/>
    <property type="evidence" value="ECO:0007669"/>
    <property type="project" value="InterPro"/>
</dbReference>
<keyword evidence="2 4" id="KW-1133">Transmembrane helix</keyword>
<dbReference type="OrthoDB" id="9796632at2"/>
<feature type="domain" description="Major facilitator superfamily (MFS) profile" evidence="5">
    <location>
        <begin position="22"/>
        <end position="412"/>
    </location>
</feature>
<dbReference type="InterPro" id="IPR050327">
    <property type="entry name" value="Proton-linked_MCT"/>
</dbReference>
<evidence type="ECO:0000256" key="4">
    <source>
        <dbReference type="SAM" id="Phobius"/>
    </source>
</evidence>
<name>A0A1T5H184_9SPHN</name>
<dbReference type="RefSeq" id="WP_079651140.1">
    <property type="nucleotide sequence ID" value="NZ_FUYM01000028.1"/>
</dbReference>
<evidence type="ECO:0000256" key="2">
    <source>
        <dbReference type="ARBA" id="ARBA00022989"/>
    </source>
</evidence>
<feature type="transmembrane region" description="Helical" evidence="4">
    <location>
        <begin position="62"/>
        <end position="82"/>
    </location>
</feature>
<dbReference type="CDD" id="cd17355">
    <property type="entry name" value="MFS_YcxA_like"/>
    <property type="match status" value="1"/>
</dbReference>
<organism evidence="6 7">
    <name type="scientific">Rhizorhabdus histidinilytica</name>
    <dbReference type="NCBI Taxonomy" id="439228"/>
    <lineage>
        <taxon>Bacteria</taxon>
        <taxon>Pseudomonadati</taxon>
        <taxon>Pseudomonadota</taxon>
        <taxon>Alphaproteobacteria</taxon>
        <taxon>Sphingomonadales</taxon>
        <taxon>Sphingomonadaceae</taxon>
        <taxon>Rhizorhabdus</taxon>
    </lineage>
</organism>
<feature type="transmembrane region" description="Helical" evidence="4">
    <location>
        <begin position="179"/>
        <end position="200"/>
    </location>
</feature>
<dbReference type="AlphaFoldDB" id="A0A1T5H184"/>
<proteinExistence type="predicted"/>
<evidence type="ECO:0000256" key="3">
    <source>
        <dbReference type="ARBA" id="ARBA00023136"/>
    </source>
</evidence>